<gene>
    <name evidence="1" type="ORF">RHMOL_Rhmol05G0142500</name>
</gene>
<organism evidence="1 2">
    <name type="scientific">Rhododendron molle</name>
    <name type="common">Chinese azalea</name>
    <name type="synonym">Azalea mollis</name>
    <dbReference type="NCBI Taxonomy" id="49168"/>
    <lineage>
        <taxon>Eukaryota</taxon>
        <taxon>Viridiplantae</taxon>
        <taxon>Streptophyta</taxon>
        <taxon>Embryophyta</taxon>
        <taxon>Tracheophyta</taxon>
        <taxon>Spermatophyta</taxon>
        <taxon>Magnoliopsida</taxon>
        <taxon>eudicotyledons</taxon>
        <taxon>Gunneridae</taxon>
        <taxon>Pentapetalae</taxon>
        <taxon>asterids</taxon>
        <taxon>Ericales</taxon>
        <taxon>Ericaceae</taxon>
        <taxon>Ericoideae</taxon>
        <taxon>Rhodoreae</taxon>
        <taxon>Rhododendron</taxon>
    </lineage>
</organism>
<protein>
    <submittedName>
        <fullName evidence="1">Uncharacterized protein</fullName>
    </submittedName>
</protein>
<evidence type="ECO:0000313" key="1">
    <source>
        <dbReference type="EMBL" id="KAI8555030.1"/>
    </source>
</evidence>
<name>A0ACC0NP55_RHOML</name>
<dbReference type="Proteomes" id="UP001062846">
    <property type="component" value="Chromosome 5"/>
</dbReference>
<proteinExistence type="predicted"/>
<dbReference type="EMBL" id="CM046392">
    <property type="protein sequence ID" value="KAI8555030.1"/>
    <property type="molecule type" value="Genomic_DNA"/>
</dbReference>
<keyword evidence="2" id="KW-1185">Reference proteome</keyword>
<sequence>MERRVSRPVVGGPPELPWKVKVVDSQGNPAKVQLVPARVEPAAVTVQVPVEWVNEAVRRMLALENVVRRAVSGMPLELRYPASTAQLAQAVAPRRIQAQGRAASKKRARSLPKAKATTPLAAARRQTRSSQPVAASKKAAKKAMVRAKEWYQIEMRERPSQDESVRKKRLILSEPSEEEEEEERGEKGGRRGGKERLR</sequence>
<reference evidence="1" key="1">
    <citation type="submission" date="2022-02" db="EMBL/GenBank/DDBJ databases">
        <title>Plant Genome Project.</title>
        <authorList>
            <person name="Zhang R.-G."/>
        </authorList>
    </citation>
    <scope>NUCLEOTIDE SEQUENCE</scope>
    <source>
        <strain evidence="1">AT1</strain>
    </source>
</reference>
<accession>A0ACC0NP55</accession>
<evidence type="ECO:0000313" key="2">
    <source>
        <dbReference type="Proteomes" id="UP001062846"/>
    </source>
</evidence>
<comment type="caution">
    <text evidence="1">The sequence shown here is derived from an EMBL/GenBank/DDBJ whole genome shotgun (WGS) entry which is preliminary data.</text>
</comment>